<evidence type="ECO:0000313" key="1">
    <source>
        <dbReference type="EMBL" id="KAF2872807.1"/>
    </source>
</evidence>
<reference evidence="1 2" key="1">
    <citation type="submission" date="2020-01" db="EMBL/GenBank/DDBJ databases">
        <authorList>
            <consortium name="DOE Joint Genome Institute"/>
            <person name="Haridas S."/>
            <person name="Albert R."/>
            <person name="Binder M."/>
            <person name="Bloem J."/>
            <person name="Labutti K."/>
            <person name="Salamov A."/>
            <person name="Andreopoulos B."/>
            <person name="Baker S.E."/>
            <person name="Barry K."/>
            <person name="Bills G."/>
            <person name="Bluhm B.H."/>
            <person name="Cannon C."/>
            <person name="Castanera R."/>
            <person name="Culley D.E."/>
            <person name="Daum C."/>
            <person name="Ezra D."/>
            <person name="Gonzalez J.B."/>
            <person name="Henrissat B."/>
            <person name="Kuo A."/>
            <person name="Liang C."/>
            <person name="Lipzen A."/>
            <person name="Lutzoni F."/>
            <person name="Magnuson J."/>
            <person name="Mondo S."/>
            <person name="Nolan M."/>
            <person name="Ohm R."/>
            <person name="Pangilinan J."/>
            <person name="Park H.-J.H."/>
            <person name="Ramirez L."/>
            <person name="Alfaro M."/>
            <person name="Sun H."/>
            <person name="Tritt A."/>
            <person name="Yoshinaga Y."/>
            <person name="Zwiers L.-H.L."/>
            <person name="Turgeon B.G."/>
            <person name="Goodwin S.B."/>
            <person name="Spatafora J.W."/>
            <person name="Crous P.W."/>
            <person name="Grigoriev I.V."/>
        </authorList>
    </citation>
    <scope>NUCLEOTIDE SEQUENCE [LARGE SCALE GENOMIC DNA]</scope>
    <source>
        <strain evidence="1 2">CBS 611.86</strain>
    </source>
</reference>
<evidence type="ECO:0000313" key="2">
    <source>
        <dbReference type="Proteomes" id="UP000481861"/>
    </source>
</evidence>
<sequence>MRKLHSRQQTLEASTTRFVVLWLGFPLLVHSSRTSFLSPQLMMFLHIIARKRCLSLDSLLGSLISLDYYFLFIPFGNA</sequence>
<protein>
    <submittedName>
        <fullName evidence="1">Uncharacterized protein</fullName>
    </submittedName>
</protein>
<name>A0A7C8IH64_9PLEO</name>
<accession>A0A7C8IH64</accession>
<gene>
    <name evidence="1" type="ORF">BDV95DRAFT_568055</name>
</gene>
<comment type="caution">
    <text evidence="1">The sequence shown here is derived from an EMBL/GenBank/DDBJ whole genome shotgun (WGS) entry which is preliminary data.</text>
</comment>
<dbReference type="EMBL" id="JAADJZ010000008">
    <property type="protein sequence ID" value="KAF2872807.1"/>
    <property type="molecule type" value="Genomic_DNA"/>
</dbReference>
<organism evidence="1 2">
    <name type="scientific">Massariosphaeria phaeospora</name>
    <dbReference type="NCBI Taxonomy" id="100035"/>
    <lineage>
        <taxon>Eukaryota</taxon>
        <taxon>Fungi</taxon>
        <taxon>Dikarya</taxon>
        <taxon>Ascomycota</taxon>
        <taxon>Pezizomycotina</taxon>
        <taxon>Dothideomycetes</taxon>
        <taxon>Pleosporomycetidae</taxon>
        <taxon>Pleosporales</taxon>
        <taxon>Pleosporales incertae sedis</taxon>
        <taxon>Massariosphaeria</taxon>
    </lineage>
</organism>
<dbReference type="Proteomes" id="UP000481861">
    <property type="component" value="Unassembled WGS sequence"/>
</dbReference>
<dbReference type="AlphaFoldDB" id="A0A7C8IH64"/>
<keyword evidence="2" id="KW-1185">Reference proteome</keyword>
<proteinExistence type="predicted"/>